<evidence type="ECO:0000256" key="6">
    <source>
        <dbReference type="ARBA" id="ARBA00022692"/>
    </source>
</evidence>
<dbReference type="InterPro" id="IPR013525">
    <property type="entry name" value="ABC2_TM"/>
</dbReference>
<protein>
    <recommendedName>
        <fullName evidence="9">Transport permease protein</fullName>
    </recommendedName>
</protein>
<keyword evidence="4 9" id="KW-1003">Cell membrane</keyword>
<feature type="domain" description="ABC transmembrane type-2" evidence="10">
    <location>
        <begin position="31"/>
        <end position="253"/>
    </location>
</feature>
<keyword evidence="6 9" id="KW-0812">Transmembrane</keyword>
<comment type="similarity">
    <text evidence="2 9">Belongs to the ABC-2 integral membrane protein family.</text>
</comment>
<dbReference type="GO" id="GO:0015920">
    <property type="term" value="P:lipopolysaccharide transport"/>
    <property type="evidence" value="ECO:0007669"/>
    <property type="project" value="TreeGrafter"/>
</dbReference>
<comment type="caution">
    <text evidence="11">The sequence shown here is derived from an EMBL/GenBank/DDBJ whole genome shotgun (WGS) entry which is preliminary data.</text>
</comment>
<evidence type="ECO:0000256" key="9">
    <source>
        <dbReference type="RuleBase" id="RU361157"/>
    </source>
</evidence>
<keyword evidence="3 9" id="KW-0813">Transport</keyword>
<feature type="transmembrane region" description="Helical" evidence="9">
    <location>
        <begin position="145"/>
        <end position="167"/>
    </location>
</feature>
<dbReference type="PROSITE" id="PS51012">
    <property type="entry name" value="ABC_TM2"/>
    <property type="match status" value="1"/>
</dbReference>
<reference evidence="11" key="1">
    <citation type="submission" date="2020-04" db="EMBL/GenBank/DDBJ databases">
        <authorList>
            <person name="Zhang T."/>
        </authorList>
    </citation>
    <scope>NUCLEOTIDE SEQUENCE</scope>
    <source>
        <strain evidence="11">HKST-UBA17</strain>
    </source>
</reference>
<dbReference type="GO" id="GO:0005886">
    <property type="term" value="C:plasma membrane"/>
    <property type="evidence" value="ECO:0007669"/>
    <property type="project" value="UniProtKB-SubCell"/>
</dbReference>
<gene>
    <name evidence="11" type="ORF">KC685_04755</name>
</gene>
<dbReference type="Proteomes" id="UP000741282">
    <property type="component" value="Unassembled WGS sequence"/>
</dbReference>
<feature type="transmembrane region" description="Helical" evidence="9">
    <location>
        <begin position="58"/>
        <end position="77"/>
    </location>
</feature>
<name>A0A955I5P9_9BACT</name>
<dbReference type="AlphaFoldDB" id="A0A955I5P9"/>
<dbReference type="InterPro" id="IPR047817">
    <property type="entry name" value="ABC2_TM_bact-type"/>
</dbReference>
<dbReference type="GO" id="GO:0140359">
    <property type="term" value="F:ABC-type transporter activity"/>
    <property type="evidence" value="ECO:0007669"/>
    <property type="project" value="InterPro"/>
</dbReference>
<comment type="subcellular location">
    <subcellularLocation>
        <location evidence="1">Cell inner membrane</location>
        <topology evidence="1">Multi-pass membrane protein</topology>
    </subcellularLocation>
    <subcellularLocation>
        <location evidence="9">Cell membrane</location>
        <topology evidence="9">Multi-pass membrane protein</topology>
    </subcellularLocation>
</comment>
<proteinExistence type="inferred from homology"/>
<accession>A0A955I5P9</accession>
<dbReference type="PANTHER" id="PTHR30413">
    <property type="entry name" value="INNER MEMBRANE TRANSPORT PERMEASE"/>
    <property type="match status" value="1"/>
</dbReference>
<reference evidence="11" key="2">
    <citation type="journal article" date="2021" name="Microbiome">
        <title>Successional dynamics and alternative stable states in a saline activated sludge microbial community over 9 years.</title>
        <authorList>
            <person name="Wang Y."/>
            <person name="Ye J."/>
            <person name="Ju F."/>
            <person name="Liu L."/>
            <person name="Boyd J.A."/>
            <person name="Deng Y."/>
            <person name="Parks D.H."/>
            <person name="Jiang X."/>
            <person name="Yin X."/>
            <person name="Woodcroft B.J."/>
            <person name="Tyson G.W."/>
            <person name="Hugenholtz P."/>
            <person name="Polz M.F."/>
            <person name="Zhang T."/>
        </authorList>
    </citation>
    <scope>NUCLEOTIDE SEQUENCE</scope>
    <source>
        <strain evidence="11">HKST-UBA17</strain>
    </source>
</reference>
<evidence type="ECO:0000256" key="3">
    <source>
        <dbReference type="ARBA" id="ARBA00022448"/>
    </source>
</evidence>
<evidence type="ECO:0000256" key="7">
    <source>
        <dbReference type="ARBA" id="ARBA00022989"/>
    </source>
</evidence>
<keyword evidence="7 9" id="KW-1133">Transmembrane helix</keyword>
<evidence type="ECO:0000256" key="8">
    <source>
        <dbReference type="ARBA" id="ARBA00023136"/>
    </source>
</evidence>
<dbReference type="PANTHER" id="PTHR30413:SF8">
    <property type="entry name" value="TRANSPORT PERMEASE PROTEIN"/>
    <property type="match status" value="1"/>
</dbReference>
<evidence type="ECO:0000259" key="10">
    <source>
        <dbReference type="PROSITE" id="PS51012"/>
    </source>
</evidence>
<feature type="transmembrane region" description="Helical" evidence="9">
    <location>
        <begin position="232"/>
        <end position="250"/>
    </location>
</feature>
<sequence>MNTTENQKWQLDLLRELIRTSFKLRYNDSVLGFIWVILKPLLTFTVLFIVFSNFKSDVYGSIETFQVYLLVGVVFYGYFSESILSGMDSLLGLAHIILKVQFPKQLAVLSSQGLALINFFFSLIILIAISLLNPIQPTLLSLLNFVYAISVLTVSAYSISLFSSVITVRFRDLKQIFEILLQLGFYLSPIIYPITLIPESYRDIYMLNPVTIVIQSARAALITGEVLYFKELTIIMLGALCVILIGRIYFSKFVKRVTEYY</sequence>
<feature type="transmembrane region" description="Helical" evidence="9">
    <location>
        <begin position="179"/>
        <end position="197"/>
    </location>
</feature>
<feature type="transmembrane region" description="Helical" evidence="9">
    <location>
        <begin position="114"/>
        <end position="133"/>
    </location>
</feature>
<keyword evidence="8 9" id="KW-0472">Membrane</keyword>
<evidence type="ECO:0000313" key="11">
    <source>
        <dbReference type="EMBL" id="MCA9377198.1"/>
    </source>
</evidence>
<dbReference type="Pfam" id="PF01061">
    <property type="entry name" value="ABC2_membrane"/>
    <property type="match status" value="1"/>
</dbReference>
<evidence type="ECO:0000256" key="2">
    <source>
        <dbReference type="ARBA" id="ARBA00007783"/>
    </source>
</evidence>
<evidence type="ECO:0000313" key="12">
    <source>
        <dbReference type="Proteomes" id="UP000741282"/>
    </source>
</evidence>
<evidence type="ECO:0000256" key="4">
    <source>
        <dbReference type="ARBA" id="ARBA00022475"/>
    </source>
</evidence>
<dbReference type="EMBL" id="JAGQLN010000024">
    <property type="protein sequence ID" value="MCA9377198.1"/>
    <property type="molecule type" value="Genomic_DNA"/>
</dbReference>
<organism evidence="11 12">
    <name type="scientific">Candidatus Dojkabacteria bacterium</name>
    <dbReference type="NCBI Taxonomy" id="2099670"/>
    <lineage>
        <taxon>Bacteria</taxon>
        <taxon>Candidatus Dojkabacteria</taxon>
    </lineage>
</organism>
<keyword evidence="5" id="KW-0997">Cell inner membrane</keyword>
<evidence type="ECO:0000256" key="1">
    <source>
        <dbReference type="ARBA" id="ARBA00004429"/>
    </source>
</evidence>
<evidence type="ECO:0000256" key="5">
    <source>
        <dbReference type="ARBA" id="ARBA00022519"/>
    </source>
</evidence>
<feature type="transmembrane region" description="Helical" evidence="9">
    <location>
        <begin position="30"/>
        <end position="51"/>
    </location>
</feature>